<name>A0A1W1XNN2_9CLOT</name>
<keyword evidence="3" id="KW-1185">Reference proteome</keyword>
<evidence type="ECO:0000256" key="1">
    <source>
        <dbReference type="SAM" id="Phobius"/>
    </source>
</evidence>
<dbReference type="RefSeq" id="WP_084116279.1">
    <property type="nucleotide sequence ID" value="NZ_FWXH01000009.1"/>
</dbReference>
<keyword evidence="1" id="KW-0812">Transmembrane</keyword>
<protein>
    <submittedName>
        <fullName evidence="2">Uncharacterized protein</fullName>
    </submittedName>
</protein>
<sequence length="81" mass="9968">MNSNLINLTQLMFLLMFFASTFVFAIYSYKSFKHKTEKNIVLNILIRWLEFIKKISPQDYMSYEKYGLWRFIGRFKIKMMF</sequence>
<proteinExistence type="predicted"/>
<gene>
    <name evidence="2" type="ORF">SAMN02745134_02452</name>
</gene>
<accession>A0A1W1XNN2</accession>
<organism evidence="2 3">
    <name type="scientific">Clostridium acidisoli DSM 12555</name>
    <dbReference type="NCBI Taxonomy" id="1121291"/>
    <lineage>
        <taxon>Bacteria</taxon>
        <taxon>Bacillati</taxon>
        <taxon>Bacillota</taxon>
        <taxon>Clostridia</taxon>
        <taxon>Eubacteriales</taxon>
        <taxon>Clostridiaceae</taxon>
        <taxon>Clostridium</taxon>
    </lineage>
</organism>
<dbReference type="Proteomes" id="UP000192468">
    <property type="component" value="Unassembled WGS sequence"/>
</dbReference>
<keyword evidence="1" id="KW-0472">Membrane</keyword>
<keyword evidence="1" id="KW-1133">Transmembrane helix</keyword>
<dbReference type="EMBL" id="FWXH01000009">
    <property type="protein sequence ID" value="SMC25455.1"/>
    <property type="molecule type" value="Genomic_DNA"/>
</dbReference>
<dbReference type="STRING" id="1121291.SAMN02745134_02452"/>
<dbReference type="OrthoDB" id="1925224at2"/>
<dbReference type="AlphaFoldDB" id="A0A1W1XNN2"/>
<evidence type="ECO:0000313" key="2">
    <source>
        <dbReference type="EMBL" id="SMC25455.1"/>
    </source>
</evidence>
<reference evidence="2 3" key="1">
    <citation type="submission" date="2017-04" db="EMBL/GenBank/DDBJ databases">
        <authorList>
            <person name="Afonso C.L."/>
            <person name="Miller P.J."/>
            <person name="Scott M.A."/>
            <person name="Spackman E."/>
            <person name="Goraichik I."/>
            <person name="Dimitrov K.M."/>
            <person name="Suarez D.L."/>
            <person name="Swayne D.E."/>
        </authorList>
    </citation>
    <scope>NUCLEOTIDE SEQUENCE [LARGE SCALE GENOMIC DNA]</scope>
    <source>
        <strain evidence="2 3">DSM 12555</strain>
    </source>
</reference>
<feature type="transmembrane region" description="Helical" evidence="1">
    <location>
        <begin position="12"/>
        <end position="29"/>
    </location>
</feature>
<evidence type="ECO:0000313" key="3">
    <source>
        <dbReference type="Proteomes" id="UP000192468"/>
    </source>
</evidence>